<dbReference type="EMBL" id="RBAN01000005">
    <property type="protein sequence ID" value="RKN52276.1"/>
    <property type="molecule type" value="Genomic_DNA"/>
</dbReference>
<reference evidence="3 4" key="1">
    <citation type="journal article" date="2015" name="Int. J. Syst. Evol. Microbiol.">
        <title>Micromonospora costi sp. nov., isolated from a leaf of Costus speciosus.</title>
        <authorList>
            <person name="Thawai C."/>
        </authorList>
    </citation>
    <scope>NUCLEOTIDE SEQUENCE [LARGE SCALE GENOMIC DNA]</scope>
    <source>
        <strain evidence="3 4">CS1-12</strain>
    </source>
</reference>
<organism evidence="3 4">
    <name type="scientific">Micromonospora costi</name>
    <dbReference type="NCBI Taxonomy" id="1530042"/>
    <lineage>
        <taxon>Bacteria</taxon>
        <taxon>Bacillati</taxon>
        <taxon>Actinomycetota</taxon>
        <taxon>Actinomycetes</taxon>
        <taxon>Micromonosporales</taxon>
        <taxon>Micromonosporaceae</taxon>
        <taxon>Micromonospora</taxon>
    </lineage>
</organism>
<keyword evidence="2" id="KW-1133">Transmembrane helix</keyword>
<evidence type="ECO:0000313" key="3">
    <source>
        <dbReference type="EMBL" id="RKN52276.1"/>
    </source>
</evidence>
<evidence type="ECO:0000256" key="1">
    <source>
        <dbReference type="SAM" id="MobiDB-lite"/>
    </source>
</evidence>
<keyword evidence="4" id="KW-1185">Reference proteome</keyword>
<comment type="caution">
    <text evidence="3">The sequence shown here is derived from an EMBL/GenBank/DDBJ whole genome shotgun (WGS) entry which is preliminary data.</text>
</comment>
<proteinExistence type="predicted"/>
<keyword evidence="2" id="KW-0812">Transmembrane</keyword>
<dbReference type="Proteomes" id="UP000279968">
    <property type="component" value="Unassembled WGS sequence"/>
</dbReference>
<feature type="region of interest" description="Disordered" evidence="1">
    <location>
        <begin position="163"/>
        <end position="218"/>
    </location>
</feature>
<dbReference type="OrthoDB" id="3403858at2"/>
<name>A0A3A9ZY59_9ACTN</name>
<keyword evidence="2" id="KW-0472">Membrane</keyword>
<feature type="transmembrane region" description="Helical" evidence="2">
    <location>
        <begin position="73"/>
        <end position="93"/>
    </location>
</feature>
<accession>A0A3A9ZY59</accession>
<evidence type="ECO:0000313" key="4">
    <source>
        <dbReference type="Proteomes" id="UP000279968"/>
    </source>
</evidence>
<feature type="compositionally biased region" description="Polar residues" evidence="1">
    <location>
        <begin position="208"/>
        <end position="218"/>
    </location>
</feature>
<evidence type="ECO:0000256" key="2">
    <source>
        <dbReference type="SAM" id="Phobius"/>
    </source>
</evidence>
<sequence length="218" mass="22484">MRHLGTVIAAAVVGPLSWILFAAGQGRSIRAFENAPDGAVPDSGEFLQPALVLAAAGILLGLIATLRISPLGAALAGLLYSASYLGLLFNPSMVTNLLDHTPTLAGYEIDLMAPARTGTSLLVGSLMLVAVVSARRWRRWPEPATDTDTALATDDINATAKDRPLGVDGLGLNPPAEAPEPVPAGGSGWAGRSDWARALSGDPADGQGASSWTRQPSR</sequence>
<feature type="transmembrane region" description="Helical" evidence="2">
    <location>
        <begin position="113"/>
        <end position="132"/>
    </location>
</feature>
<gene>
    <name evidence="3" type="ORF">D7193_26945</name>
</gene>
<protein>
    <submittedName>
        <fullName evidence="3">Uncharacterized protein</fullName>
    </submittedName>
</protein>
<feature type="transmembrane region" description="Helical" evidence="2">
    <location>
        <begin position="46"/>
        <end position="66"/>
    </location>
</feature>
<dbReference type="AlphaFoldDB" id="A0A3A9ZY59"/>